<comment type="caution">
    <text evidence="1">The sequence shown here is derived from an EMBL/GenBank/DDBJ whole genome shotgun (WGS) entry which is preliminary data.</text>
</comment>
<dbReference type="RefSeq" id="WP_349659732.1">
    <property type="nucleotide sequence ID" value="NZ_JBEGDG010000007.1"/>
</dbReference>
<evidence type="ECO:0000313" key="2">
    <source>
        <dbReference type="Proteomes" id="UP001478862"/>
    </source>
</evidence>
<sequence>MSLKEKVMFFSDNIKRTVKYMDDLSIGETVVRKYRCNNEYEIEILKNGHQVILQYHRLSTQARGHRSHYSFIDVGIIDHQNGYEIFNSSIYSKTINYNVKDEYKYNDEEIRLFLF</sequence>
<proteinExistence type="predicted"/>
<accession>A0ABV1MRG4</accession>
<protein>
    <recommendedName>
        <fullName evidence="3">DUF3850 domain-containing protein</fullName>
    </recommendedName>
</protein>
<reference evidence="1 2" key="1">
    <citation type="submission" date="2024-06" db="EMBL/GenBank/DDBJ databases">
        <title>Lysinibacillus zambalefons sp. nov., a Novel Firmicute Isolated from the Poon Bato Zambales Hyperalkaline Spring.</title>
        <authorList>
            <person name="Aja J.A."/>
            <person name="Lazaro J.E.H."/>
            <person name="Llorin L.D."/>
            <person name="Lim K.R."/>
            <person name="Teodosio J."/>
            <person name="Dalisay D.S."/>
        </authorList>
    </citation>
    <scope>NUCLEOTIDE SEQUENCE [LARGE SCALE GENOMIC DNA]</scope>
    <source>
        <strain evidence="1 2">M3</strain>
    </source>
</reference>
<name>A0ABV1MRG4_9BACI</name>
<evidence type="ECO:0008006" key="3">
    <source>
        <dbReference type="Google" id="ProtNLM"/>
    </source>
</evidence>
<dbReference type="Proteomes" id="UP001478862">
    <property type="component" value="Unassembled WGS sequence"/>
</dbReference>
<evidence type="ECO:0000313" key="1">
    <source>
        <dbReference type="EMBL" id="MEQ6355102.1"/>
    </source>
</evidence>
<gene>
    <name evidence="1" type="ORF">ABNX05_10785</name>
</gene>
<keyword evidence="2" id="KW-1185">Reference proteome</keyword>
<dbReference type="EMBL" id="JBEGDG010000007">
    <property type="protein sequence ID" value="MEQ6355102.1"/>
    <property type="molecule type" value="Genomic_DNA"/>
</dbReference>
<organism evidence="1 2">
    <name type="scientific">Lysinibacillus zambalensis</name>
    <dbReference type="NCBI Taxonomy" id="3160866"/>
    <lineage>
        <taxon>Bacteria</taxon>
        <taxon>Bacillati</taxon>
        <taxon>Bacillota</taxon>
        <taxon>Bacilli</taxon>
        <taxon>Bacillales</taxon>
        <taxon>Bacillaceae</taxon>
        <taxon>Lysinibacillus</taxon>
    </lineage>
</organism>